<evidence type="ECO:0000313" key="1">
    <source>
        <dbReference type="EMBL" id="KAF0895886.1"/>
    </source>
</evidence>
<gene>
    <name evidence="1" type="ORF">E2562_017532</name>
</gene>
<keyword evidence="2" id="KW-1185">Reference proteome</keyword>
<protein>
    <submittedName>
        <fullName evidence="1">Uncharacterized protein</fullName>
    </submittedName>
</protein>
<dbReference type="AlphaFoldDB" id="A0A6G1C6W7"/>
<accession>A0A6G1C6W7</accession>
<reference evidence="1 2" key="1">
    <citation type="submission" date="2019-11" db="EMBL/GenBank/DDBJ databases">
        <title>Whole genome sequence of Oryza granulata.</title>
        <authorList>
            <person name="Li W."/>
        </authorList>
    </citation>
    <scope>NUCLEOTIDE SEQUENCE [LARGE SCALE GENOMIC DNA]</scope>
    <source>
        <strain evidence="2">cv. Menghai</strain>
        <tissue evidence="1">Leaf</tissue>
    </source>
</reference>
<evidence type="ECO:0000313" key="2">
    <source>
        <dbReference type="Proteomes" id="UP000479710"/>
    </source>
</evidence>
<sequence>MLPPLPVAESKPSPVLQANAAAWLLQAASVVKGPIRRHHQLREVLQQLVSTTPSSNCSVPIFFVPFNNV</sequence>
<name>A0A6G1C6W7_9ORYZ</name>
<comment type="caution">
    <text evidence="1">The sequence shown here is derived from an EMBL/GenBank/DDBJ whole genome shotgun (WGS) entry which is preliminary data.</text>
</comment>
<dbReference type="EMBL" id="SPHZ02000010">
    <property type="protein sequence ID" value="KAF0895886.1"/>
    <property type="molecule type" value="Genomic_DNA"/>
</dbReference>
<organism evidence="1 2">
    <name type="scientific">Oryza meyeriana var. granulata</name>
    <dbReference type="NCBI Taxonomy" id="110450"/>
    <lineage>
        <taxon>Eukaryota</taxon>
        <taxon>Viridiplantae</taxon>
        <taxon>Streptophyta</taxon>
        <taxon>Embryophyta</taxon>
        <taxon>Tracheophyta</taxon>
        <taxon>Spermatophyta</taxon>
        <taxon>Magnoliopsida</taxon>
        <taxon>Liliopsida</taxon>
        <taxon>Poales</taxon>
        <taxon>Poaceae</taxon>
        <taxon>BOP clade</taxon>
        <taxon>Oryzoideae</taxon>
        <taxon>Oryzeae</taxon>
        <taxon>Oryzinae</taxon>
        <taxon>Oryza</taxon>
        <taxon>Oryza meyeriana</taxon>
    </lineage>
</organism>
<dbReference type="Proteomes" id="UP000479710">
    <property type="component" value="Unassembled WGS sequence"/>
</dbReference>
<proteinExistence type="predicted"/>